<protein>
    <submittedName>
        <fullName evidence="2">Uncharacterized protein</fullName>
    </submittedName>
</protein>
<feature type="compositionally biased region" description="Gly residues" evidence="1">
    <location>
        <begin position="97"/>
        <end position="109"/>
    </location>
</feature>
<evidence type="ECO:0000313" key="2">
    <source>
        <dbReference type="EMBL" id="KAG5189986.1"/>
    </source>
</evidence>
<comment type="caution">
    <text evidence="2">The sequence shown here is derived from an EMBL/GenBank/DDBJ whole genome shotgun (WGS) entry which is preliminary data.</text>
</comment>
<sequence>MGGHGASARGALRLDQLTAADRSSRREARRLGLLNEDEEWSDDEGGKQGGQEEADELDEMDEQQLAELLLREQRKRHLGLSERTQQVLYESSDDDSAGGGGGGGAGGGEGGEEKDEEALAEERMLRQWRRRAKMRRVMAEVEEERRNSQPSSLGIQLDQESQDVLCLLQCTNSIGNGGSRAIVASVAAARSNTAPLKRAYSSSSGGGGGGLPPLKRAYSSSSGAGSAAPAAAPNRSRSGSGGSAPLPQKGGALQRSTTLPGGAQVGGFAALIARKGVAGVGARAGSFKRCNAMAAGRKTVVSGMQFVYMTGEDSLSNAGPLDDEPASFDSSKSSKSKTAYGGLKRAHSDGSGGPNSKKQQRSGPSLMGKLWNGLGAKTSALKATQTLHKDNRAVSK</sequence>
<accession>A0A836CNL9</accession>
<feature type="compositionally biased region" description="Polar residues" evidence="1">
    <location>
        <begin position="354"/>
        <end position="363"/>
    </location>
</feature>
<dbReference type="AlphaFoldDB" id="A0A836CNL9"/>
<keyword evidence="3" id="KW-1185">Reference proteome</keyword>
<dbReference type="EMBL" id="JAFCMP010000041">
    <property type="protein sequence ID" value="KAG5189986.1"/>
    <property type="molecule type" value="Genomic_DNA"/>
</dbReference>
<evidence type="ECO:0000256" key="1">
    <source>
        <dbReference type="SAM" id="MobiDB-lite"/>
    </source>
</evidence>
<feature type="compositionally biased region" description="Acidic residues" evidence="1">
    <location>
        <begin position="52"/>
        <end position="61"/>
    </location>
</feature>
<name>A0A836CNL9_9STRA</name>
<dbReference type="Proteomes" id="UP000664859">
    <property type="component" value="Unassembled WGS sequence"/>
</dbReference>
<organism evidence="2 3">
    <name type="scientific">Tribonema minus</name>
    <dbReference type="NCBI Taxonomy" id="303371"/>
    <lineage>
        <taxon>Eukaryota</taxon>
        <taxon>Sar</taxon>
        <taxon>Stramenopiles</taxon>
        <taxon>Ochrophyta</taxon>
        <taxon>PX clade</taxon>
        <taxon>Xanthophyceae</taxon>
        <taxon>Tribonematales</taxon>
        <taxon>Tribonemataceae</taxon>
        <taxon>Tribonema</taxon>
    </lineage>
</organism>
<evidence type="ECO:0000313" key="3">
    <source>
        <dbReference type="Proteomes" id="UP000664859"/>
    </source>
</evidence>
<feature type="region of interest" description="Disordered" evidence="1">
    <location>
        <begin position="80"/>
        <end position="120"/>
    </location>
</feature>
<gene>
    <name evidence="2" type="ORF">JKP88DRAFT_352893</name>
</gene>
<feature type="region of interest" description="Disordered" evidence="1">
    <location>
        <begin position="1"/>
        <end position="61"/>
    </location>
</feature>
<feature type="region of interest" description="Disordered" evidence="1">
    <location>
        <begin position="194"/>
        <end position="258"/>
    </location>
</feature>
<feature type="region of interest" description="Disordered" evidence="1">
    <location>
        <begin position="317"/>
        <end position="371"/>
    </location>
</feature>
<proteinExistence type="predicted"/>
<reference evidence="2" key="1">
    <citation type="submission" date="2021-02" db="EMBL/GenBank/DDBJ databases">
        <title>First Annotated Genome of the Yellow-green Alga Tribonema minus.</title>
        <authorList>
            <person name="Mahan K.M."/>
        </authorList>
    </citation>
    <scope>NUCLEOTIDE SEQUENCE</scope>
    <source>
        <strain evidence="2">UTEX B ZZ1240</strain>
    </source>
</reference>
<feature type="compositionally biased region" description="Acidic residues" evidence="1">
    <location>
        <begin position="110"/>
        <end position="119"/>
    </location>
</feature>
<feature type="compositionally biased region" description="Low complexity" evidence="1">
    <location>
        <begin position="216"/>
        <end position="238"/>
    </location>
</feature>